<evidence type="ECO:0000313" key="8">
    <source>
        <dbReference type="EMBL" id="KAL2808950.1"/>
    </source>
</evidence>
<organism evidence="8 9">
    <name type="scientific">Aspergillus granulosus</name>
    <dbReference type="NCBI Taxonomy" id="176169"/>
    <lineage>
        <taxon>Eukaryota</taxon>
        <taxon>Fungi</taxon>
        <taxon>Dikarya</taxon>
        <taxon>Ascomycota</taxon>
        <taxon>Pezizomycotina</taxon>
        <taxon>Eurotiomycetes</taxon>
        <taxon>Eurotiomycetidae</taxon>
        <taxon>Eurotiales</taxon>
        <taxon>Aspergillaceae</taxon>
        <taxon>Aspergillus</taxon>
        <taxon>Aspergillus subgen. Nidulantes</taxon>
    </lineage>
</organism>
<feature type="compositionally biased region" description="Basic residues" evidence="5">
    <location>
        <begin position="1006"/>
        <end position="1015"/>
    </location>
</feature>
<feature type="coiled-coil region" evidence="4">
    <location>
        <begin position="925"/>
        <end position="952"/>
    </location>
</feature>
<evidence type="ECO:0000313" key="9">
    <source>
        <dbReference type="Proteomes" id="UP001610334"/>
    </source>
</evidence>
<dbReference type="CDD" id="cd12909">
    <property type="entry name" value="SPRY_RanBP9_10"/>
    <property type="match status" value="1"/>
</dbReference>
<feature type="domain" description="B30.2/SPRY" evidence="6">
    <location>
        <begin position="178"/>
        <end position="370"/>
    </location>
</feature>
<dbReference type="InterPro" id="IPR013144">
    <property type="entry name" value="CRA_dom"/>
</dbReference>
<dbReference type="EMBL" id="JBFXLT010000100">
    <property type="protein sequence ID" value="KAL2808950.1"/>
    <property type="molecule type" value="Genomic_DNA"/>
</dbReference>
<dbReference type="PROSITE" id="PS50188">
    <property type="entry name" value="B302_SPRY"/>
    <property type="match status" value="1"/>
</dbReference>
<feature type="coiled-coil region" evidence="4">
    <location>
        <begin position="728"/>
        <end position="881"/>
    </location>
</feature>
<feature type="domain" description="CTLH" evidence="7">
    <location>
        <begin position="456"/>
        <end position="513"/>
    </location>
</feature>
<protein>
    <recommendedName>
        <fullName evidence="3">Protein FYV10</fullName>
    </recommendedName>
    <alternativeName>
        <fullName evidence="2">Protein fyv10</fullName>
    </alternativeName>
</protein>
<gene>
    <name evidence="8" type="ORF">BJX63DRAFT_424230</name>
</gene>
<sequence length="1397" mass="153620">MTDTPFSPSGGAPRAPITTTYPAPSISSIPRRSSYASVLSGTPATSNPTNPSFSQLNSVSTSSYPPPFHPEARLSRHSTAVDADMQMNSSWRSSSGDSLPSYSRKFASFPAFDPFFQSPGSFSDTASSFTPSYLRNSRYISRLDAAHRAKSASQRDGASVGSIQGSVPRIAPSYRGMTYDIIDREPTNDGDQPMPLPSRWNDSDKYPGLELANDGLDIRYTGPLNKQEHEAAAVRADHPMPPQCGIYYFEITIHSKPKDGMIGIGFSSSKASVERLPGWEQESWAYHGDDGKSFFGESQGQGRQYGPTFGVNDTVGCGVNFSSGCAFFTKNGVFLGNAFRELRNLKVYPSVGMKKQPPVHLSVNFGKQPFMFDIDDMVKKEKAAIHSEIRSTSIANIQPPLDESAFLQELVAQFLAHDGYVETARAFAEEVAAESAALENGRQAQLKKYEVEEDLEAINRQKIRAAILEGDIDKALKYTNAYYANVLQQYPHIHFKLRCRKFLEMMRRCTELSSAARKGKATNGFSDSAVFDEEMELDDQMHDRDGWEADGMDMEESETAAKSNQLLTEAVQYGQQLRMDYPNDENGGDKKMLDDIFSLVAYPDPKRSVHGHYLDPSGRVAVAEELNSAILVSLGKSSAAALERLYQQTEVLVNEISEDGGAGAFINVESYIPTHSSSTSREDLHCCCGRKECAYLQNNHVALEGLEKDLETAARLGQALLHRHESYMAEAEEDRRRLFASIDNLEREKRQVQAENARIVEENRSLLEQLDGLNKAVADSDAHAKTLTAALESSEAELRNLTASAARAADLEAQLAHMEAEQSKLQETLLMAQEDSKSSMQRWKKAECTLRDLHDQVDRIEKEAREERERHAELVQRMERRRAVERELDGAAGRLKGAAAAQNLGRTNGTSGVVSRFVKDILQDNANLQMGVMELREMLESSNQEVQNLRDQILSHQPLTTVENDRPTTTLSQELESNEANRVSQEFHIHHHYHTPTAAKKEKSSLFRRSKKRRSLGNPPLHSATSIQTSRKVKHRSQPSTASASTILSQTSVSIPPPSTQRWSLQSPVPPDSMASSPQSAYRSSISIFDRVERGFDLSEPTSPDSAVFMSPLRKGRYKSGGPLDAYRTLDGTDGGPISDEEFSELPMQSAIPEEIEDALSISRMQSPTVDEDIFSTSSPYRTMRRSTSHESLFSVAGMDIHTPSNRPSRLSNLASGALPVRVQRRILSSDLSTLTSTTTVTAGREPAKSSHQSPQSLLASVAAAHASPQQPEEPALSSSPMDDSTLTPTRILSLGSRVGGWVRGRWGTAPVSSHGGLKPLTEEPSPALSSASSTVSSEQTPTLASSAPAKRPPVKFRYPGVNQKGPIMGFRPPPPPPVSIHAEQLNEGLLRESLVE</sequence>
<dbReference type="InterPro" id="IPR006595">
    <property type="entry name" value="CTLH_C"/>
</dbReference>
<dbReference type="Gene3D" id="2.60.120.920">
    <property type="match status" value="1"/>
</dbReference>
<feature type="region of interest" description="Disordered" evidence="5">
    <location>
        <begin position="1309"/>
        <end position="1382"/>
    </location>
</feature>
<dbReference type="PROSITE" id="PS50896">
    <property type="entry name" value="LISH"/>
    <property type="match status" value="1"/>
</dbReference>
<accession>A0ABR4H0V4</accession>
<dbReference type="Proteomes" id="UP001610334">
    <property type="component" value="Unassembled WGS sequence"/>
</dbReference>
<dbReference type="SMART" id="SM00449">
    <property type="entry name" value="SPRY"/>
    <property type="match status" value="1"/>
</dbReference>
<dbReference type="SUPFAM" id="SSF49899">
    <property type="entry name" value="Concanavalin A-like lectins/glucanases"/>
    <property type="match status" value="1"/>
</dbReference>
<dbReference type="InterPro" id="IPR050618">
    <property type="entry name" value="Ubq-SigPath_Reg"/>
</dbReference>
<dbReference type="InterPro" id="IPR035782">
    <property type="entry name" value="SPRY_RanBP9/10"/>
</dbReference>
<feature type="region of interest" description="Disordered" evidence="5">
    <location>
        <begin position="989"/>
        <end position="1081"/>
    </location>
</feature>
<dbReference type="InterPro" id="IPR001870">
    <property type="entry name" value="B30.2/SPRY"/>
</dbReference>
<dbReference type="InterPro" id="IPR006594">
    <property type="entry name" value="LisH"/>
</dbReference>
<feature type="region of interest" description="Disordered" evidence="5">
    <location>
        <begin position="1"/>
        <end position="72"/>
    </location>
</feature>
<evidence type="ECO:0000256" key="3">
    <source>
        <dbReference type="ARBA" id="ARBA00018741"/>
    </source>
</evidence>
<feature type="compositionally biased region" description="Polar residues" evidence="5">
    <location>
        <begin position="1038"/>
        <end position="1067"/>
    </location>
</feature>
<dbReference type="InterPro" id="IPR024964">
    <property type="entry name" value="CTLH/CRA"/>
</dbReference>
<proteinExistence type="predicted"/>
<feature type="compositionally biased region" description="Low complexity" evidence="5">
    <location>
        <begin position="1323"/>
        <end position="1342"/>
    </location>
</feature>
<dbReference type="SMART" id="SM00757">
    <property type="entry name" value="CRA"/>
    <property type="match status" value="1"/>
</dbReference>
<dbReference type="PROSITE" id="PS50897">
    <property type="entry name" value="CTLH"/>
    <property type="match status" value="1"/>
</dbReference>
<dbReference type="Pfam" id="PF10607">
    <property type="entry name" value="CTLH"/>
    <property type="match status" value="1"/>
</dbReference>
<feature type="region of interest" description="Disordered" evidence="5">
    <location>
        <begin position="1236"/>
        <end position="1288"/>
    </location>
</feature>
<feature type="compositionally biased region" description="Low complexity" evidence="5">
    <location>
        <begin position="1257"/>
        <end position="1268"/>
    </location>
</feature>
<evidence type="ECO:0000259" key="6">
    <source>
        <dbReference type="PROSITE" id="PS50188"/>
    </source>
</evidence>
<keyword evidence="4" id="KW-0175">Coiled coil</keyword>
<evidence type="ECO:0000256" key="2">
    <source>
        <dbReference type="ARBA" id="ARBA00017917"/>
    </source>
</evidence>
<dbReference type="PANTHER" id="PTHR12864">
    <property type="entry name" value="RAN BINDING PROTEIN 9-RELATED"/>
    <property type="match status" value="1"/>
</dbReference>
<comment type="function">
    <text evidence="1">Involved in the proteasome-dependent degradation of fructose-1,6-bisphosphatase.</text>
</comment>
<evidence type="ECO:0000256" key="1">
    <source>
        <dbReference type="ARBA" id="ARBA00002343"/>
    </source>
</evidence>
<comment type="caution">
    <text evidence="8">The sequence shown here is derived from an EMBL/GenBank/DDBJ whole genome shotgun (WGS) entry which is preliminary data.</text>
</comment>
<dbReference type="InterPro" id="IPR003877">
    <property type="entry name" value="SPRY_dom"/>
</dbReference>
<feature type="region of interest" description="Disordered" evidence="5">
    <location>
        <begin position="185"/>
        <end position="204"/>
    </location>
</feature>
<feature type="compositionally biased region" description="Polar residues" evidence="5">
    <location>
        <begin position="1277"/>
        <end position="1288"/>
    </location>
</feature>
<dbReference type="InterPro" id="IPR043136">
    <property type="entry name" value="B30.2/SPRY_sf"/>
</dbReference>
<dbReference type="SMART" id="SM00668">
    <property type="entry name" value="CTLH"/>
    <property type="match status" value="1"/>
</dbReference>
<feature type="compositionally biased region" description="Low complexity" evidence="5">
    <location>
        <begin position="21"/>
        <end position="37"/>
    </location>
</feature>
<dbReference type="InterPro" id="IPR013320">
    <property type="entry name" value="ConA-like_dom_sf"/>
</dbReference>
<evidence type="ECO:0000259" key="7">
    <source>
        <dbReference type="PROSITE" id="PS50897"/>
    </source>
</evidence>
<evidence type="ECO:0000256" key="5">
    <source>
        <dbReference type="SAM" id="MobiDB-lite"/>
    </source>
</evidence>
<evidence type="ECO:0000256" key="4">
    <source>
        <dbReference type="SAM" id="Coils"/>
    </source>
</evidence>
<reference evidence="8 9" key="1">
    <citation type="submission" date="2024-07" db="EMBL/GenBank/DDBJ databases">
        <title>Section-level genome sequencing and comparative genomics of Aspergillus sections Usti and Cavernicolus.</title>
        <authorList>
            <consortium name="Lawrence Berkeley National Laboratory"/>
            <person name="Nybo J.L."/>
            <person name="Vesth T.C."/>
            <person name="Theobald S."/>
            <person name="Frisvad J.C."/>
            <person name="Larsen T.O."/>
            <person name="Kjaerboelling I."/>
            <person name="Rothschild-Mancinelli K."/>
            <person name="Lyhne E.K."/>
            <person name="Kogle M.E."/>
            <person name="Barry K."/>
            <person name="Clum A."/>
            <person name="Na H."/>
            <person name="Ledsgaard L."/>
            <person name="Lin J."/>
            <person name="Lipzen A."/>
            <person name="Kuo A."/>
            <person name="Riley R."/>
            <person name="Mondo S."/>
            <person name="Labutti K."/>
            <person name="Haridas S."/>
            <person name="Pangalinan J."/>
            <person name="Salamov A.A."/>
            <person name="Simmons B.A."/>
            <person name="Magnuson J.K."/>
            <person name="Chen J."/>
            <person name="Drula E."/>
            <person name="Henrissat B."/>
            <person name="Wiebenga A."/>
            <person name="Lubbers R.J."/>
            <person name="Gomes A.C."/>
            <person name="Makela M.R."/>
            <person name="Stajich J."/>
            <person name="Grigoriev I.V."/>
            <person name="Mortensen U.H."/>
            <person name="De Vries R.P."/>
            <person name="Baker S.E."/>
            <person name="Andersen M.R."/>
        </authorList>
    </citation>
    <scope>NUCLEOTIDE SEQUENCE [LARGE SCALE GENOMIC DNA]</scope>
    <source>
        <strain evidence="8 9">CBS 588.65</strain>
    </source>
</reference>
<keyword evidence="9" id="KW-1185">Reference proteome</keyword>
<name>A0ABR4H0V4_9EURO</name>
<feature type="compositionally biased region" description="Polar residues" evidence="5">
    <location>
        <begin position="39"/>
        <end position="63"/>
    </location>
</feature>
<dbReference type="Pfam" id="PF00622">
    <property type="entry name" value="SPRY"/>
    <property type="match status" value="1"/>
</dbReference>